<dbReference type="NCBIfam" id="NF042923">
    <property type="entry name" value="4PPT_Npt"/>
    <property type="match status" value="1"/>
</dbReference>
<dbReference type="AlphaFoldDB" id="A0A438AXZ0"/>
<keyword evidence="1 6" id="KW-0808">Transferase</keyword>
<keyword evidence="7" id="KW-1185">Reference proteome</keyword>
<dbReference type="Proteomes" id="UP000284333">
    <property type="component" value="Unassembled WGS sequence"/>
</dbReference>
<dbReference type="SUPFAM" id="SSF56214">
    <property type="entry name" value="4'-phosphopantetheinyl transferase"/>
    <property type="match status" value="1"/>
</dbReference>
<gene>
    <name evidence="6" type="ORF">EF834_10840</name>
</gene>
<feature type="binding site" evidence="2">
    <location>
        <position position="39"/>
    </location>
    <ligand>
        <name>CoA</name>
        <dbReference type="ChEBI" id="CHEBI:57287"/>
    </ligand>
</feature>
<dbReference type="RefSeq" id="WP_127947183.1">
    <property type="nucleotide sequence ID" value="NZ_RKLN01000003.1"/>
</dbReference>
<evidence type="ECO:0000256" key="1">
    <source>
        <dbReference type="ARBA" id="ARBA00022679"/>
    </source>
</evidence>
<dbReference type="GO" id="GO:0005886">
    <property type="term" value="C:plasma membrane"/>
    <property type="evidence" value="ECO:0007669"/>
    <property type="project" value="TreeGrafter"/>
</dbReference>
<dbReference type="InterPro" id="IPR053566">
    <property type="entry name" value="P-Pant_transferase"/>
</dbReference>
<feature type="binding site" evidence="2">
    <location>
        <position position="47"/>
    </location>
    <ligand>
        <name>CoA</name>
        <dbReference type="ChEBI" id="CHEBI:57287"/>
    </ligand>
</feature>
<dbReference type="EMBL" id="RKLN01000003">
    <property type="protein sequence ID" value="RVW03585.1"/>
    <property type="molecule type" value="Genomic_DNA"/>
</dbReference>
<feature type="binding site" evidence="2">
    <location>
        <position position="152"/>
    </location>
    <ligand>
        <name>CoA</name>
        <dbReference type="ChEBI" id="CHEBI:57287"/>
    </ligand>
</feature>
<dbReference type="GO" id="GO:0009239">
    <property type="term" value="P:enterobactin biosynthetic process"/>
    <property type="evidence" value="ECO:0007669"/>
    <property type="project" value="InterPro"/>
</dbReference>
<feature type="binding site" evidence="2">
    <location>
        <position position="162"/>
    </location>
    <ligand>
        <name>CoA</name>
        <dbReference type="ChEBI" id="CHEBI:57287"/>
    </ligand>
</feature>
<feature type="binding site" evidence="3">
    <location>
        <position position="105"/>
    </location>
    <ligand>
        <name>Mg(2+)</name>
        <dbReference type="ChEBI" id="CHEBI:18420"/>
    </ligand>
</feature>
<reference evidence="6 7" key="1">
    <citation type="submission" date="2018-11" db="EMBL/GenBank/DDBJ databases">
        <title>Rhodococcus spongicola sp. nov. and Rhodococcus xishaensis sp. nov. from marine sponges.</title>
        <authorList>
            <person name="Li L."/>
            <person name="Lin H.W."/>
        </authorList>
    </citation>
    <scope>NUCLEOTIDE SEQUENCE [LARGE SCALE GENOMIC DNA]</scope>
    <source>
        <strain evidence="6 7">LHW50502</strain>
    </source>
</reference>
<comment type="cofactor">
    <cofactor evidence="3">
        <name>Mg(2+)</name>
        <dbReference type="ChEBI" id="CHEBI:18420"/>
    </cofactor>
</comment>
<dbReference type="GO" id="GO:0009366">
    <property type="term" value="C:enterobactin synthetase complex"/>
    <property type="evidence" value="ECO:0007669"/>
    <property type="project" value="InterPro"/>
</dbReference>
<keyword evidence="3" id="KW-0479">Metal-binding</keyword>
<dbReference type="InterPro" id="IPR037143">
    <property type="entry name" value="4-PPantetheinyl_Trfase_dom_sf"/>
</dbReference>
<dbReference type="PANTHER" id="PTHR38096:SF1">
    <property type="entry name" value="ENTEROBACTIN SYNTHASE COMPONENT D"/>
    <property type="match status" value="1"/>
</dbReference>
<feature type="domain" description="4'-phosphopantetheinyl transferase" evidence="4">
    <location>
        <begin position="101"/>
        <end position="175"/>
    </location>
</feature>
<organism evidence="6 7">
    <name type="scientific">Rhodococcus spongiicola</name>
    <dbReference type="NCBI Taxonomy" id="2487352"/>
    <lineage>
        <taxon>Bacteria</taxon>
        <taxon>Bacillati</taxon>
        <taxon>Actinomycetota</taxon>
        <taxon>Actinomycetes</taxon>
        <taxon>Mycobacteriales</taxon>
        <taxon>Nocardiaceae</taxon>
        <taxon>Rhodococcus</taxon>
    </lineage>
</organism>
<protein>
    <submittedName>
        <fullName evidence="6">4'-phosphopantetheinyl transferase superfamily protein</fullName>
    </submittedName>
</protein>
<dbReference type="InterPro" id="IPR008278">
    <property type="entry name" value="4-PPantetheinyl_Trfase_dom"/>
</dbReference>
<evidence type="ECO:0000256" key="3">
    <source>
        <dbReference type="PIRSR" id="PIRSR603542-2"/>
    </source>
</evidence>
<accession>A0A438AXZ0</accession>
<dbReference type="GO" id="GO:0000287">
    <property type="term" value="F:magnesium ion binding"/>
    <property type="evidence" value="ECO:0007669"/>
    <property type="project" value="InterPro"/>
</dbReference>
<evidence type="ECO:0000259" key="5">
    <source>
        <dbReference type="Pfam" id="PF17837"/>
    </source>
</evidence>
<dbReference type="OrthoDB" id="8210607at2"/>
<sequence length="223" mass="23965">MIEQILPAGVASSELFEDPPGLRPHPQEESLIARAVDKRRREFIGARHCARVAMADLGVEPGPILRGDKGSPVWPKGIVGSLTHCDGYRGAVVGYAMQVRSVGIDAEPNAALPNGVLDAVSLQEEREWLGTVDPTVVHWDRLLFCAKEATYKAWFPLTGRWLGFEDANITFTGGTEGADRTSGSFRSKLLVPGETTDGGPPLASFDGRWLVSDGLIVTAISVS</sequence>
<feature type="binding site" evidence="2">
    <location>
        <position position="105"/>
    </location>
    <ligand>
        <name>CoA</name>
        <dbReference type="ChEBI" id="CHEBI:57287"/>
    </ligand>
</feature>
<name>A0A438AXZ0_9NOCA</name>
<feature type="binding site" evidence="3">
    <location>
        <position position="107"/>
    </location>
    <ligand>
        <name>Mg(2+)</name>
        <dbReference type="ChEBI" id="CHEBI:18420"/>
    </ligand>
</feature>
<keyword evidence="3" id="KW-0460">Magnesium</keyword>
<evidence type="ECO:0000313" key="7">
    <source>
        <dbReference type="Proteomes" id="UP000284333"/>
    </source>
</evidence>
<evidence type="ECO:0000259" key="4">
    <source>
        <dbReference type="Pfam" id="PF01648"/>
    </source>
</evidence>
<feature type="binding site" evidence="2">
    <location>
        <position position="148"/>
    </location>
    <ligand>
        <name>CoA</name>
        <dbReference type="ChEBI" id="CHEBI:57287"/>
    </ligand>
</feature>
<dbReference type="PRINTS" id="PR01399">
    <property type="entry name" value="ENTSNTHTASED"/>
</dbReference>
<evidence type="ECO:0000313" key="6">
    <source>
        <dbReference type="EMBL" id="RVW03585.1"/>
    </source>
</evidence>
<evidence type="ECO:0000256" key="2">
    <source>
        <dbReference type="PIRSR" id="PIRSR603542-1"/>
    </source>
</evidence>
<dbReference type="GO" id="GO:0008897">
    <property type="term" value="F:holo-[acyl-carrier-protein] synthase activity"/>
    <property type="evidence" value="ECO:0007669"/>
    <property type="project" value="InterPro"/>
</dbReference>
<proteinExistence type="predicted"/>
<feature type="binding site" evidence="3">
    <location>
        <position position="106"/>
    </location>
    <ligand>
        <name>Mg(2+)</name>
        <dbReference type="ChEBI" id="CHEBI:18420"/>
    </ligand>
</feature>
<feature type="binding site" evidence="2">
    <location>
        <begin position="83"/>
        <end position="84"/>
    </location>
    <ligand>
        <name>CoA</name>
        <dbReference type="ChEBI" id="CHEBI:57287"/>
    </ligand>
</feature>
<dbReference type="PANTHER" id="PTHR38096">
    <property type="entry name" value="ENTEROBACTIN SYNTHASE COMPONENT D"/>
    <property type="match status" value="1"/>
</dbReference>
<dbReference type="InterPro" id="IPR041354">
    <property type="entry name" value="4PPT_N"/>
</dbReference>
<dbReference type="InterPro" id="IPR003542">
    <property type="entry name" value="Enbac_synth_compD-like"/>
</dbReference>
<feature type="domain" description="4'-phosphopantetheinyl transferase N-terminal" evidence="5">
    <location>
        <begin position="27"/>
        <end position="93"/>
    </location>
</feature>
<comment type="caution">
    <text evidence="6">The sequence shown here is derived from an EMBL/GenBank/DDBJ whole genome shotgun (WGS) entry which is preliminary data.</text>
</comment>
<dbReference type="Pfam" id="PF01648">
    <property type="entry name" value="ACPS"/>
    <property type="match status" value="1"/>
</dbReference>
<dbReference type="Pfam" id="PF17837">
    <property type="entry name" value="4PPT_N"/>
    <property type="match status" value="1"/>
</dbReference>